<feature type="transmembrane region" description="Helical" evidence="7">
    <location>
        <begin position="192"/>
        <end position="211"/>
    </location>
</feature>
<dbReference type="EMBL" id="QPKB01000003">
    <property type="protein sequence ID" value="RWR79627.1"/>
    <property type="molecule type" value="Genomic_DNA"/>
</dbReference>
<sequence>MEEMKENGHTQTPNGENLEEKKENESQTTKGGLRTMPPIFANEICEKLAVVGFQTNMLSYLTRELHLPLTKAANTLTNFNGTAALTPLLGAFIADAYAGRFWTITVASLVYQMGMISLILSAVLPKLRPPPCKGSEVCEEATEWQLAILYASLLLTAIGSGGIRPCVVAFGADQFDETDPNEKTRIYNFFNWYYFCMGVAILVAVTVVVYIQENIGWGWGLGIPAIAMAISIVTFVLGFPLYRNFPPCGSPFTRLAQVVVATFRKRNLSMVSDPRLLYENEELDAPISANGMLLHTTQMNYPPHDRFGQPTKHLFPQQARTMNRHLDKFLPNPPGSMSVFSLSLHVITISLYDSNSHPVARRFTGLEPGITFLQPRLVWAWPSQSSPPYAAGFARDGEARRSCFTGSSTAGPTPSLSRLQLVCRTNEICEKLAVVGFQTNMLSYLTRELHLPLTKAANTLTNFNGTAALTPLLGAFIADAYAGRFWTITVASLVYQMGMISLILSAVLPKLRPPPCKGSEVCEEATEWQLAILYASLLLTAIGSGGIRPCVVAFGADQFDETDPNEKTRIYNFFNWYYFCMGVAILVAVTVVVYIQENIGWGWALGIPAIAMAISIVTFVLGFPLYRNFPPCGSPFTRLAQVVVATFRKRNLSMVSDPRLLYENEELDAPISANGMLLHTTQMKFFDKAAIVTEEDGVRWPSTSAEKPPNLWNLCTVHRVEELKSVIRMGPIWASAILLMTASAQQSTFSQQQARTMNRHLTHSFQIPPGSMSVFSYLSMLITISLYDRILIPVARRFTGLDRGITFLQRIGVGLAVSVFATLAAGFVEGRRKHAAAVHGLLDSRTDTIPISVFWLVPQYALHGIAEAFTSIGHLEFFYDQAPESMRSTATALFWGAISAGSYVSTFLVTIIHHASDWLPDDHFNRGKLDYFYWLITLLQMLNLGCYLVCASFYTLKPVQQRPKVASVELSSKV</sequence>
<feature type="transmembrane region" description="Helical" evidence="7">
    <location>
        <begin position="601"/>
        <end position="626"/>
    </location>
</feature>
<feature type="transmembrane region" description="Helical" evidence="7">
    <location>
        <begin position="144"/>
        <end position="171"/>
    </location>
</feature>
<feature type="transmembrane region" description="Helical" evidence="7">
    <location>
        <begin position="485"/>
        <end position="508"/>
    </location>
</feature>
<dbReference type="InterPro" id="IPR036259">
    <property type="entry name" value="MFS_trans_sf"/>
</dbReference>
<dbReference type="GO" id="GO:0016020">
    <property type="term" value="C:membrane"/>
    <property type="evidence" value="ECO:0007669"/>
    <property type="project" value="UniProtKB-SubCell"/>
</dbReference>
<comment type="similarity">
    <text evidence="2">Belongs to the major facilitator superfamily. Proton-dependent oligopeptide transporter (POT/PTR) (TC 2.A.17) family.</text>
</comment>
<evidence type="ECO:0000256" key="4">
    <source>
        <dbReference type="ARBA" id="ARBA00022989"/>
    </source>
</evidence>
<evidence type="ECO:0000256" key="3">
    <source>
        <dbReference type="ARBA" id="ARBA00022692"/>
    </source>
</evidence>
<dbReference type="GO" id="GO:0022857">
    <property type="term" value="F:transmembrane transporter activity"/>
    <property type="evidence" value="ECO:0007669"/>
    <property type="project" value="InterPro"/>
</dbReference>
<evidence type="ECO:0000256" key="7">
    <source>
        <dbReference type="SAM" id="Phobius"/>
    </source>
</evidence>
<keyword evidence="3 7" id="KW-0812">Transmembrane</keyword>
<evidence type="ECO:0000313" key="9">
    <source>
        <dbReference type="Proteomes" id="UP000283530"/>
    </source>
</evidence>
<feature type="transmembrane region" description="Helical" evidence="7">
    <location>
        <begin position="892"/>
        <end position="912"/>
    </location>
</feature>
<evidence type="ECO:0000256" key="5">
    <source>
        <dbReference type="ARBA" id="ARBA00023136"/>
    </source>
</evidence>
<dbReference type="AlphaFoldDB" id="A0A3S3M9T2"/>
<keyword evidence="9" id="KW-1185">Reference proteome</keyword>
<evidence type="ECO:0000256" key="1">
    <source>
        <dbReference type="ARBA" id="ARBA00004141"/>
    </source>
</evidence>
<feature type="region of interest" description="Disordered" evidence="6">
    <location>
        <begin position="1"/>
        <end position="35"/>
    </location>
</feature>
<dbReference type="SUPFAM" id="SSF103473">
    <property type="entry name" value="MFS general substrate transporter"/>
    <property type="match status" value="2"/>
</dbReference>
<name>A0A3S3M9T2_9MAGN</name>
<feature type="transmembrane region" description="Helical" evidence="7">
    <location>
        <begin position="807"/>
        <end position="828"/>
    </location>
</feature>
<feature type="transmembrane region" description="Helical" evidence="7">
    <location>
        <begin position="767"/>
        <end position="787"/>
    </location>
</feature>
<dbReference type="PANTHER" id="PTHR11654">
    <property type="entry name" value="OLIGOPEPTIDE TRANSPORTER-RELATED"/>
    <property type="match status" value="1"/>
</dbReference>
<evidence type="ECO:0000256" key="2">
    <source>
        <dbReference type="ARBA" id="ARBA00005982"/>
    </source>
</evidence>
<dbReference type="Pfam" id="PF00854">
    <property type="entry name" value="PTR2"/>
    <property type="match status" value="2"/>
</dbReference>
<feature type="transmembrane region" description="Helical" evidence="7">
    <location>
        <begin position="932"/>
        <end position="954"/>
    </location>
</feature>
<reference evidence="8 9" key="1">
    <citation type="journal article" date="2019" name="Nat. Plants">
        <title>Stout camphor tree genome fills gaps in understanding of flowering plant genome evolution.</title>
        <authorList>
            <person name="Chaw S.M."/>
            <person name="Liu Y.C."/>
            <person name="Wu Y.W."/>
            <person name="Wang H.Y."/>
            <person name="Lin C.I."/>
            <person name="Wu C.S."/>
            <person name="Ke H.M."/>
            <person name="Chang L.Y."/>
            <person name="Hsu C.Y."/>
            <person name="Yang H.T."/>
            <person name="Sudianto E."/>
            <person name="Hsu M.H."/>
            <person name="Wu K.P."/>
            <person name="Wang L.N."/>
            <person name="Leebens-Mack J.H."/>
            <person name="Tsai I.J."/>
        </authorList>
    </citation>
    <scope>NUCLEOTIDE SEQUENCE [LARGE SCALE GENOMIC DNA]</scope>
    <source>
        <strain evidence="9">cv. Chaw 1501</strain>
        <tissue evidence="8">Young leaves</tissue>
    </source>
</reference>
<dbReference type="InterPro" id="IPR000109">
    <property type="entry name" value="POT_fam"/>
</dbReference>
<proteinExistence type="inferred from homology"/>
<organism evidence="8 9">
    <name type="scientific">Cinnamomum micranthum f. kanehirae</name>
    <dbReference type="NCBI Taxonomy" id="337451"/>
    <lineage>
        <taxon>Eukaryota</taxon>
        <taxon>Viridiplantae</taxon>
        <taxon>Streptophyta</taxon>
        <taxon>Embryophyta</taxon>
        <taxon>Tracheophyta</taxon>
        <taxon>Spermatophyta</taxon>
        <taxon>Magnoliopsida</taxon>
        <taxon>Magnoliidae</taxon>
        <taxon>Laurales</taxon>
        <taxon>Lauraceae</taxon>
        <taxon>Cinnamomum</taxon>
    </lineage>
</organism>
<dbReference type="Proteomes" id="UP000283530">
    <property type="component" value="Unassembled WGS sequence"/>
</dbReference>
<evidence type="ECO:0000256" key="6">
    <source>
        <dbReference type="SAM" id="MobiDB-lite"/>
    </source>
</evidence>
<evidence type="ECO:0000313" key="8">
    <source>
        <dbReference type="EMBL" id="RWR79627.1"/>
    </source>
</evidence>
<comment type="caution">
    <text evidence="8">The sequence shown here is derived from an EMBL/GenBank/DDBJ whole genome shotgun (WGS) entry which is preliminary data.</text>
</comment>
<comment type="subcellular location">
    <subcellularLocation>
        <location evidence="1">Membrane</location>
        <topology evidence="1">Multi-pass membrane protein</topology>
    </subcellularLocation>
</comment>
<keyword evidence="4 7" id="KW-1133">Transmembrane helix</keyword>
<protein>
    <submittedName>
        <fullName evidence="8">Protein NRT1/ PTR FAMILY 3.1</fullName>
    </submittedName>
</protein>
<gene>
    <name evidence="8" type="ORF">CKAN_00821100</name>
</gene>
<feature type="transmembrane region" description="Helical" evidence="7">
    <location>
        <begin position="101"/>
        <end position="124"/>
    </location>
</feature>
<accession>A0A3S3M9T2</accession>
<feature type="transmembrane region" description="Helical" evidence="7">
    <location>
        <begin position="576"/>
        <end position="595"/>
    </location>
</feature>
<keyword evidence="5 7" id="KW-0472">Membrane</keyword>
<feature type="transmembrane region" description="Helical" evidence="7">
    <location>
        <begin position="217"/>
        <end position="242"/>
    </location>
</feature>
<dbReference type="OrthoDB" id="8904098at2759"/>
<feature type="transmembrane region" description="Helical" evidence="7">
    <location>
        <begin position="528"/>
        <end position="555"/>
    </location>
</feature>
<dbReference type="Gene3D" id="1.20.1250.20">
    <property type="entry name" value="MFS general substrate transporter like domains"/>
    <property type="match status" value="2"/>
</dbReference>